<comment type="caution">
    <text evidence="8">The sequence shown here is derived from an EMBL/GenBank/DDBJ whole genome shotgun (WGS) entry which is preliminary data.</text>
</comment>
<dbReference type="GO" id="GO:0006935">
    <property type="term" value="P:chemotaxis"/>
    <property type="evidence" value="ECO:0007669"/>
    <property type="project" value="InterPro"/>
</dbReference>
<evidence type="ECO:0000313" key="9">
    <source>
        <dbReference type="Proteomes" id="UP000092713"/>
    </source>
</evidence>
<dbReference type="GO" id="GO:0004888">
    <property type="term" value="F:transmembrane signaling receptor activity"/>
    <property type="evidence" value="ECO:0007669"/>
    <property type="project" value="InterPro"/>
</dbReference>
<evidence type="ECO:0000259" key="7">
    <source>
        <dbReference type="PROSITE" id="PS50111"/>
    </source>
</evidence>
<evidence type="ECO:0000256" key="6">
    <source>
        <dbReference type="SAM" id="Phobius"/>
    </source>
</evidence>
<evidence type="ECO:0000256" key="2">
    <source>
        <dbReference type="ARBA" id="ARBA00022481"/>
    </source>
</evidence>
<dbReference type="OrthoDB" id="8555762at2"/>
<comment type="similarity">
    <text evidence="3">Belongs to the methyl-accepting chemotaxis (MCP) protein family.</text>
</comment>
<dbReference type="InterPro" id="IPR004090">
    <property type="entry name" value="Chemotax_Me-accpt_rcpt"/>
</dbReference>
<dbReference type="STRING" id="1747903.ASR47_100461"/>
<dbReference type="InterPro" id="IPR051310">
    <property type="entry name" value="MCP_chemotaxis"/>
</dbReference>
<keyword evidence="4" id="KW-0807">Transducer</keyword>
<feature type="coiled-coil region" evidence="5">
    <location>
        <begin position="488"/>
        <end position="515"/>
    </location>
</feature>
<evidence type="ECO:0000256" key="5">
    <source>
        <dbReference type="SAM" id="Coils"/>
    </source>
</evidence>
<keyword evidence="6" id="KW-0472">Membrane</keyword>
<evidence type="ECO:0000256" key="3">
    <source>
        <dbReference type="ARBA" id="ARBA00029447"/>
    </source>
</evidence>
<keyword evidence="2" id="KW-0488">Methylation</keyword>
<dbReference type="PRINTS" id="PR00260">
    <property type="entry name" value="CHEMTRNSDUCR"/>
</dbReference>
<dbReference type="Gene3D" id="1.10.287.950">
    <property type="entry name" value="Methyl-accepting chemotaxis protein"/>
    <property type="match status" value="1"/>
</dbReference>
<dbReference type="Proteomes" id="UP000092713">
    <property type="component" value="Unassembled WGS sequence"/>
</dbReference>
<accession>A0A1A7BYH5</accession>
<feature type="domain" description="Methyl-accepting transducer" evidence="7">
    <location>
        <begin position="270"/>
        <end position="499"/>
    </location>
</feature>
<dbReference type="SUPFAM" id="SSF58104">
    <property type="entry name" value="Methyl-accepting chemotaxis protein (MCP) signaling domain"/>
    <property type="match status" value="1"/>
</dbReference>
<dbReference type="PATRIC" id="fig|1747903.4.peg.1318"/>
<sequence>MKSQRSLTIGMRLTLGFAALVVLMLVLAAFALLRIGAISNAMRAQETVQQQKLEPLYVAREALDQTGLAARNAYIFRDDAAATSELAILDQQKALYLDALAKLAPVFKGDPQFDKVSVGLNAMAQELLRPRQLREAGKMEEYGAFLVNDCSPLRRRIVADIDTVLKSVQRESVVASEAAHAIYGQSVRWIAVLAAISVLVCVAVATVITRRLLRQLGGEPDYAAAIADRIAHGELAIEVLTRPGDDSSMLFAMKTMRDNLSAIVGKVRLGTENITAASTDIASGNRDLSQRTEQQAGSLEEVASSMEQLIATVRQNAENAQQANHLARVASEVSEQGGKAVAEVVLTMGLINESSNKIVDIIGVIDGIAFQTNILALNAAVEAARAGEQGRGFAVVATEVRSLAQRSAAAAHEIKALIHDSVSRVGTGTMLVEKAGATMHDVVAGIGRVTGIMAEISHATQEQGAGIEQINRAIVDMDKVTQQNAALVEHAAAAAVQLQQQAEQLEQEVGIFKLAQAHKQPLLLAA</sequence>
<feature type="transmembrane region" description="Helical" evidence="6">
    <location>
        <begin position="189"/>
        <end position="208"/>
    </location>
</feature>
<comment type="subcellular location">
    <subcellularLocation>
        <location evidence="1">Membrane</location>
    </subcellularLocation>
</comment>
<dbReference type="FunFam" id="1.10.287.950:FF:000001">
    <property type="entry name" value="Methyl-accepting chemotaxis sensory transducer"/>
    <property type="match status" value="1"/>
</dbReference>
<evidence type="ECO:0000256" key="1">
    <source>
        <dbReference type="ARBA" id="ARBA00004370"/>
    </source>
</evidence>
<dbReference type="AlphaFoldDB" id="A0A1A7BYH5"/>
<dbReference type="PANTHER" id="PTHR43531:SF14">
    <property type="entry name" value="METHYL-ACCEPTING CHEMOTAXIS PROTEIN I-RELATED"/>
    <property type="match status" value="1"/>
</dbReference>
<evidence type="ECO:0000256" key="4">
    <source>
        <dbReference type="PROSITE-ProRule" id="PRU00284"/>
    </source>
</evidence>
<dbReference type="PROSITE" id="PS50111">
    <property type="entry name" value="CHEMOTAXIS_TRANSDUC_2"/>
    <property type="match status" value="1"/>
</dbReference>
<dbReference type="EMBL" id="LOCQ01000059">
    <property type="protein sequence ID" value="OBV37789.1"/>
    <property type="molecule type" value="Genomic_DNA"/>
</dbReference>
<keyword evidence="5" id="KW-0175">Coiled coil</keyword>
<protein>
    <submittedName>
        <fullName evidence="8">Methyl-accepting chemotaxis protein</fullName>
    </submittedName>
</protein>
<evidence type="ECO:0000313" key="8">
    <source>
        <dbReference type="EMBL" id="OBV37789.1"/>
    </source>
</evidence>
<dbReference type="GO" id="GO:0005886">
    <property type="term" value="C:plasma membrane"/>
    <property type="evidence" value="ECO:0007669"/>
    <property type="project" value="TreeGrafter"/>
</dbReference>
<dbReference type="SMART" id="SM00283">
    <property type="entry name" value="MA"/>
    <property type="match status" value="1"/>
</dbReference>
<dbReference type="CDD" id="cd11386">
    <property type="entry name" value="MCP_signal"/>
    <property type="match status" value="1"/>
</dbReference>
<proteinExistence type="inferred from homology"/>
<dbReference type="PANTHER" id="PTHR43531">
    <property type="entry name" value="PROTEIN ICFG"/>
    <property type="match status" value="1"/>
</dbReference>
<keyword evidence="9" id="KW-1185">Reference proteome</keyword>
<keyword evidence="6" id="KW-1133">Transmembrane helix</keyword>
<dbReference type="RefSeq" id="WP_065309338.1">
    <property type="nucleotide sequence ID" value="NZ_LOCQ01000059.1"/>
</dbReference>
<reference evidence="8 9" key="1">
    <citation type="submission" date="2016-04" db="EMBL/GenBank/DDBJ databases">
        <title>Draft genome sequence of Janthinobacterium psychrotolerans sp. nov., isolated from freshwater sediments in Denmark.</title>
        <authorList>
            <person name="Gong X."/>
            <person name="Skrivergaard S."/>
            <person name="Korsgaard B.S."/>
            <person name="Schreiber L."/>
            <person name="Marshall I.P."/>
            <person name="Finster K."/>
            <person name="Schramm A."/>
        </authorList>
    </citation>
    <scope>NUCLEOTIDE SEQUENCE [LARGE SCALE GENOMIC DNA]</scope>
    <source>
        <strain evidence="8 9">S3-2</strain>
    </source>
</reference>
<dbReference type="InterPro" id="IPR004089">
    <property type="entry name" value="MCPsignal_dom"/>
</dbReference>
<name>A0A1A7BYH5_9BURK</name>
<gene>
    <name evidence="8" type="ORF">ASR47_100461</name>
</gene>
<keyword evidence="6" id="KW-0812">Transmembrane</keyword>
<dbReference type="Pfam" id="PF00015">
    <property type="entry name" value="MCPsignal"/>
    <property type="match status" value="1"/>
</dbReference>
<organism evidence="8 9">
    <name type="scientific">Janthinobacterium psychrotolerans</name>
    <dbReference type="NCBI Taxonomy" id="1747903"/>
    <lineage>
        <taxon>Bacteria</taxon>
        <taxon>Pseudomonadati</taxon>
        <taxon>Pseudomonadota</taxon>
        <taxon>Betaproteobacteria</taxon>
        <taxon>Burkholderiales</taxon>
        <taxon>Oxalobacteraceae</taxon>
        <taxon>Janthinobacterium</taxon>
    </lineage>
</organism>
<dbReference type="GO" id="GO:0007165">
    <property type="term" value="P:signal transduction"/>
    <property type="evidence" value="ECO:0007669"/>
    <property type="project" value="UniProtKB-KW"/>
</dbReference>